<keyword evidence="1" id="KW-0812">Transmembrane</keyword>
<comment type="caution">
    <text evidence="2">The sequence shown here is derived from an EMBL/GenBank/DDBJ whole genome shotgun (WGS) entry which is preliminary data.</text>
</comment>
<proteinExistence type="predicted"/>
<name>A0A397S561_9GLOM</name>
<evidence type="ECO:0000313" key="2">
    <source>
        <dbReference type="EMBL" id="RIA81520.1"/>
    </source>
</evidence>
<evidence type="ECO:0000313" key="3">
    <source>
        <dbReference type="Proteomes" id="UP000265703"/>
    </source>
</evidence>
<evidence type="ECO:0000256" key="1">
    <source>
        <dbReference type="SAM" id="Phobius"/>
    </source>
</evidence>
<sequence>MKFYYENLTVLFLHLKIGFLVYLRVYVYLMVVQSFFAELVKLMMIYQLVILILIVHWEKVIEHTSLYF</sequence>
<keyword evidence="1" id="KW-0472">Membrane</keyword>
<keyword evidence="3" id="KW-1185">Reference proteome</keyword>
<accession>A0A397S561</accession>
<dbReference type="Proteomes" id="UP000265703">
    <property type="component" value="Unassembled WGS sequence"/>
</dbReference>
<protein>
    <submittedName>
        <fullName evidence="2">Uncharacterized protein</fullName>
    </submittedName>
</protein>
<organism evidence="2 3">
    <name type="scientific">Glomus cerebriforme</name>
    <dbReference type="NCBI Taxonomy" id="658196"/>
    <lineage>
        <taxon>Eukaryota</taxon>
        <taxon>Fungi</taxon>
        <taxon>Fungi incertae sedis</taxon>
        <taxon>Mucoromycota</taxon>
        <taxon>Glomeromycotina</taxon>
        <taxon>Glomeromycetes</taxon>
        <taxon>Glomerales</taxon>
        <taxon>Glomeraceae</taxon>
        <taxon>Glomus</taxon>
    </lineage>
</organism>
<dbReference type="EMBL" id="QKYT01000783">
    <property type="protein sequence ID" value="RIA81520.1"/>
    <property type="molecule type" value="Genomic_DNA"/>
</dbReference>
<feature type="transmembrane region" description="Helical" evidence="1">
    <location>
        <begin position="12"/>
        <end position="32"/>
    </location>
</feature>
<reference evidence="2 3" key="1">
    <citation type="submission" date="2018-06" db="EMBL/GenBank/DDBJ databases">
        <title>Comparative genomics reveals the genomic features of Rhizophagus irregularis, R. cerebriforme, R. diaphanum and Gigaspora rosea, and their symbiotic lifestyle signature.</title>
        <authorList>
            <person name="Morin E."/>
            <person name="San Clemente H."/>
            <person name="Chen E.C.H."/>
            <person name="De La Providencia I."/>
            <person name="Hainaut M."/>
            <person name="Kuo A."/>
            <person name="Kohler A."/>
            <person name="Murat C."/>
            <person name="Tang N."/>
            <person name="Roy S."/>
            <person name="Loubradou J."/>
            <person name="Henrissat B."/>
            <person name="Grigoriev I.V."/>
            <person name="Corradi N."/>
            <person name="Roux C."/>
            <person name="Martin F.M."/>
        </authorList>
    </citation>
    <scope>NUCLEOTIDE SEQUENCE [LARGE SCALE GENOMIC DNA]</scope>
    <source>
        <strain evidence="2 3">DAOM 227022</strain>
    </source>
</reference>
<feature type="transmembrane region" description="Helical" evidence="1">
    <location>
        <begin position="39"/>
        <end position="57"/>
    </location>
</feature>
<gene>
    <name evidence="2" type="ORF">C1645_790245</name>
</gene>
<dbReference type="AlphaFoldDB" id="A0A397S561"/>
<keyword evidence="1" id="KW-1133">Transmembrane helix</keyword>